<keyword evidence="1" id="KW-1133">Transmembrane helix</keyword>
<protein>
    <submittedName>
        <fullName evidence="2">Uncharacterized protein</fullName>
    </submittedName>
</protein>
<dbReference type="Proteomes" id="UP000092731">
    <property type="component" value="Unassembled WGS sequence"/>
</dbReference>
<comment type="caution">
    <text evidence="2">The sequence shown here is derived from an EMBL/GenBank/DDBJ whole genome shotgun (WGS) entry which is preliminary data.</text>
</comment>
<dbReference type="AlphaFoldDB" id="A0A170TCF8"/>
<accession>A0A170TCF8</accession>
<evidence type="ECO:0000313" key="2">
    <source>
        <dbReference type="EMBL" id="GAT78761.1"/>
    </source>
</evidence>
<dbReference type="EMBL" id="BDDM01000308">
    <property type="protein sequence ID" value="GAT78761.1"/>
    <property type="molecule type" value="Genomic_DNA"/>
</dbReference>
<reference evidence="3" key="1">
    <citation type="submission" date="2016-05" db="EMBL/GenBank/DDBJ databases">
        <title>Draft genome sequences of four strains of Ehrlichia ruminantium, a tick-borne pathogen of ruminants, isolated from Zimbabwe, The Gambia and Ghana.</title>
        <authorList>
            <person name="Nakao R."/>
            <person name="Jongejan F."/>
            <person name="Sugimoto C."/>
        </authorList>
    </citation>
    <scope>NUCLEOTIDE SEQUENCE [LARGE SCALE GENOMIC DNA]</scope>
    <source>
        <strain evidence="3">Pokoase 417</strain>
    </source>
</reference>
<gene>
    <name evidence="2" type="ORF">EHRUM3_09910</name>
</gene>
<keyword evidence="1" id="KW-0812">Transmembrane</keyword>
<feature type="transmembrane region" description="Helical" evidence="1">
    <location>
        <begin position="6"/>
        <end position="25"/>
    </location>
</feature>
<keyword evidence="1" id="KW-0472">Membrane</keyword>
<name>A0A170TCF8_EHRRU</name>
<evidence type="ECO:0000313" key="3">
    <source>
        <dbReference type="Proteomes" id="UP000092731"/>
    </source>
</evidence>
<dbReference type="RefSeq" id="WP_065433832.1">
    <property type="nucleotide sequence ID" value="NZ_BDDM01000308.1"/>
</dbReference>
<sequence length="138" mass="15428">MHSSYYTLIIISAIAVGLIVLLLCLDQFIKYMIAFYDVAIHPTGLYHNRYLKFKERICGLSASMVTGQESDNDEQKNVSVTRSCKAILDVPSQEQESEGRRNTQPGGVEEASCSLFNELFTVVDLVNIQQKNTGCNKT</sequence>
<evidence type="ECO:0000256" key="1">
    <source>
        <dbReference type="SAM" id="Phobius"/>
    </source>
</evidence>
<proteinExistence type="predicted"/>
<organism evidence="2 3">
    <name type="scientific">Ehrlichia ruminantium</name>
    <name type="common">heartwater rickettsia</name>
    <name type="synonym">Cowdria ruminantium</name>
    <dbReference type="NCBI Taxonomy" id="779"/>
    <lineage>
        <taxon>Bacteria</taxon>
        <taxon>Pseudomonadati</taxon>
        <taxon>Pseudomonadota</taxon>
        <taxon>Alphaproteobacteria</taxon>
        <taxon>Rickettsiales</taxon>
        <taxon>Anaplasmataceae</taxon>
        <taxon>Ehrlichia</taxon>
    </lineage>
</organism>